<accession>A0AAY5E9Q1</accession>
<feature type="transmembrane region" description="Helical" evidence="1">
    <location>
        <begin position="12"/>
        <end position="29"/>
    </location>
</feature>
<name>A0AAY5E9Q1_ELEEL</name>
<protein>
    <submittedName>
        <fullName evidence="2">Uncharacterized protein</fullName>
    </submittedName>
</protein>
<evidence type="ECO:0000313" key="3">
    <source>
        <dbReference type="Proteomes" id="UP000314983"/>
    </source>
</evidence>
<keyword evidence="1" id="KW-0472">Membrane</keyword>
<proteinExistence type="predicted"/>
<keyword evidence="3" id="KW-1185">Reference proteome</keyword>
<evidence type="ECO:0000256" key="1">
    <source>
        <dbReference type="SAM" id="Phobius"/>
    </source>
</evidence>
<dbReference type="AlphaFoldDB" id="A0AAY5E9Q1"/>
<organism evidence="2 3">
    <name type="scientific">Electrophorus electricus</name>
    <name type="common">Electric eel</name>
    <name type="synonym">Gymnotus electricus</name>
    <dbReference type="NCBI Taxonomy" id="8005"/>
    <lineage>
        <taxon>Eukaryota</taxon>
        <taxon>Metazoa</taxon>
        <taxon>Chordata</taxon>
        <taxon>Craniata</taxon>
        <taxon>Vertebrata</taxon>
        <taxon>Euteleostomi</taxon>
        <taxon>Actinopterygii</taxon>
        <taxon>Neopterygii</taxon>
        <taxon>Teleostei</taxon>
        <taxon>Ostariophysi</taxon>
        <taxon>Gymnotiformes</taxon>
        <taxon>Gymnotoidei</taxon>
        <taxon>Gymnotidae</taxon>
        <taxon>Electrophorus</taxon>
    </lineage>
</organism>
<reference evidence="2" key="2">
    <citation type="submission" date="2025-08" db="UniProtKB">
        <authorList>
            <consortium name="Ensembl"/>
        </authorList>
    </citation>
    <scope>IDENTIFICATION</scope>
</reference>
<reference evidence="2" key="3">
    <citation type="submission" date="2025-09" db="UniProtKB">
        <authorList>
            <consortium name="Ensembl"/>
        </authorList>
    </citation>
    <scope>IDENTIFICATION</scope>
</reference>
<sequence length="80" mass="9791">HLAWRRGKGKELLQAYYLSGYSVAYWIFWVRENWSQPTLEHTAFMPITLEKLKPLVVMKYVGTPTSKYLYRYSKYFKLWY</sequence>
<dbReference type="Ensembl" id="ENSEEET00000063406.1">
    <property type="protein sequence ID" value="ENSEEEP00000053222.1"/>
    <property type="gene ID" value="ENSEEEG00000028688.1"/>
</dbReference>
<keyword evidence="1" id="KW-1133">Transmembrane helix</keyword>
<dbReference type="Proteomes" id="UP000314983">
    <property type="component" value="Chromosome 18"/>
</dbReference>
<reference evidence="2 3" key="1">
    <citation type="submission" date="2020-05" db="EMBL/GenBank/DDBJ databases">
        <title>Electrophorus electricus (electric eel) genome, fEleEle1, primary haplotype.</title>
        <authorList>
            <person name="Myers G."/>
            <person name="Meyer A."/>
            <person name="Fedrigo O."/>
            <person name="Formenti G."/>
            <person name="Rhie A."/>
            <person name="Tracey A."/>
            <person name="Sims Y."/>
            <person name="Jarvis E.D."/>
        </authorList>
    </citation>
    <scope>NUCLEOTIDE SEQUENCE [LARGE SCALE GENOMIC DNA]</scope>
</reference>
<keyword evidence="1" id="KW-0812">Transmembrane</keyword>
<evidence type="ECO:0000313" key="2">
    <source>
        <dbReference type="Ensembl" id="ENSEEEP00000053222.1"/>
    </source>
</evidence>